<dbReference type="RefSeq" id="WP_068019908.1">
    <property type="nucleotide sequence ID" value="NZ_QQAZ01000013.1"/>
</dbReference>
<dbReference type="InterPro" id="IPR029058">
    <property type="entry name" value="AB_hydrolase_fold"/>
</dbReference>
<reference evidence="1 2" key="1">
    <citation type="submission" date="2018-07" db="EMBL/GenBank/DDBJ databases">
        <title>Genomic Encyclopedia of Type Strains, Phase IV (KMG-IV): sequencing the most valuable type-strain genomes for metagenomic binning, comparative biology and taxonomic classification.</title>
        <authorList>
            <person name="Goeker M."/>
        </authorList>
    </citation>
    <scope>NUCLEOTIDE SEQUENCE [LARGE SCALE GENOMIC DNA]</scope>
    <source>
        <strain evidence="1 2">DSM 44952</strain>
    </source>
</reference>
<comment type="caution">
    <text evidence="1">The sequence shown here is derived from an EMBL/GenBank/DDBJ whole genome shotgun (WGS) entry which is preliminary data.</text>
</comment>
<dbReference type="AlphaFoldDB" id="A0A370GNH9"/>
<name>A0A370GNH9_9NOCA</name>
<dbReference type="EMBL" id="QQAZ01000013">
    <property type="protein sequence ID" value="RDI45282.1"/>
    <property type="molecule type" value="Genomic_DNA"/>
</dbReference>
<dbReference type="SUPFAM" id="SSF53474">
    <property type="entry name" value="alpha/beta-Hydrolases"/>
    <property type="match status" value="1"/>
</dbReference>
<sequence>MTTASTQRSTARAAAGPVRDVVIEQRGIPAEPDPLMAASVALAEAAVEARRASATITAGLASLWSPSSLADPLAAGRGVLGTVKALTVGNLGYSPCGGVVGGALRAMEVLGRRRPLSVGLAVDSFRVRLQAATAQNPDLGAPDVQNLISSITAANPVGTALALRSMVGRLGITRALTVLAPVSIELFAMGGLLDANPWNDDVAWVVLMGGTPRADPVVGLPVKVLAMVNRGQGRAYRVEPDRILRVAMQRNQGNDIVDYVNNIAAMGNHGLVLLRRIRCRDNVVRHVVLLPGTSFARLSNATPQDVVGCFDNLVHTDTTYTRAVGKLLADAAVPEGSEAMLIGHSLGGIAAVNLACDPVLASMYRLSHVVTVGSPIDNKRTADPATKVISLVNEYDVFPCMDGRGPACPVEVPTGWSEFTWRDETYDFPLSHAPQTYSATLRSIVPEIREETNALISPYDGDVVADWTYAVRDK</sequence>
<dbReference type="STRING" id="1210089.GCA_001613165_03075"/>
<protein>
    <recommendedName>
        <fullName evidence="3">Lipase (Class 3)</fullName>
    </recommendedName>
</protein>
<evidence type="ECO:0008006" key="3">
    <source>
        <dbReference type="Google" id="ProtNLM"/>
    </source>
</evidence>
<dbReference type="Proteomes" id="UP000255355">
    <property type="component" value="Unassembled WGS sequence"/>
</dbReference>
<proteinExistence type="predicted"/>
<dbReference type="Gene3D" id="3.40.50.1820">
    <property type="entry name" value="alpha/beta hydrolase"/>
    <property type="match status" value="1"/>
</dbReference>
<dbReference type="OrthoDB" id="5095936at2"/>
<evidence type="ECO:0000313" key="1">
    <source>
        <dbReference type="EMBL" id="RDI45282.1"/>
    </source>
</evidence>
<organism evidence="1 2">
    <name type="scientific">Nocardia mexicana</name>
    <dbReference type="NCBI Taxonomy" id="279262"/>
    <lineage>
        <taxon>Bacteria</taxon>
        <taxon>Bacillati</taxon>
        <taxon>Actinomycetota</taxon>
        <taxon>Actinomycetes</taxon>
        <taxon>Mycobacteriales</taxon>
        <taxon>Nocardiaceae</taxon>
        <taxon>Nocardia</taxon>
    </lineage>
</organism>
<accession>A0A370GNH9</accession>
<evidence type="ECO:0000313" key="2">
    <source>
        <dbReference type="Proteomes" id="UP000255355"/>
    </source>
</evidence>
<gene>
    <name evidence="1" type="ORF">DFR68_11351</name>
</gene>
<keyword evidence="2" id="KW-1185">Reference proteome</keyword>